<keyword evidence="1" id="KW-0472">Membrane</keyword>
<keyword evidence="1" id="KW-1133">Transmembrane helix</keyword>
<dbReference type="Proteomes" id="UP001500575">
    <property type="component" value="Unassembled WGS sequence"/>
</dbReference>
<reference evidence="2 3" key="1">
    <citation type="journal article" date="2019" name="Int. J. Syst. Evol. Microbiol.">
        <title>The Global Catalogue of Microorganisms (GCM) 10K type strain sequencing project: providing services to taxonomists for standard genome sequencing and annotation.</title>
        <authorList>
            <consortium name="The Broad Institute Genomics Platform"/>
            <consortium name="The Broad Institute Genome Sequencing Center for Infectious Disease"/>
            <person name="Wu L."/>
            <person name="Ma J."/>
        </authorList>
    </citation>
    <scope>NUCLEOTIDE SEQUENCE [LARGE SCALE GENOMIC DNA]</scope>
    <source>
        <strain evidence="2 3">JCM 16021</strain>
    </source>
</reference>
<evidence type="ECO:0000256" key="1">
    <source>
        <dbReference type="SAM" id="Phobius"/>
    </source>
</evidence>
<name>A0ABN2YG31_9ACTN</name>
<dbReference type="EMBL" id="BAAAQQ010000012">
    <property type="protein sequence ID" value="GAA2126638.1"/>
    <property type="molecule type" value="Genomic_DNA"/>
</dbReference>
<comment type="caution">
    <text evidence="2">The sequence shown here is derived from an EMBL/GenBank/DDBJ whole genome shotgun (WGS) entry which is preliminary data.</text>
</comment>
<gene>
    <name evidence="2" type="ORF">GCM10009843_25280</name>
</gene>
<accession>A0ABN2YG31</accession>
<sequence>MTGTGSFERLDVAPVREMVGQLETRIATRFPERGLRKVAGDLVQMADEVADNALETQRRLRLVQTVARASIVLIVVATIVVLLVALKDAVQHDELASFEWVPLIESIINDLVFAAIAVFFLYALPGRMARERLLAQLHRLRSLAHIVDMHQLTKDPERLRPGFRSTHDSVDPHLDRDDLERYLDYCSELLSLIGKVAALCAEESQDAVVLDTVSTIETLTTSMSRKIWQKISLLPD</sequence>
<keyword evidence="3" id="KW-1185">Reference proteome</keyword>
<feature type="transmembrane region" description="Helical" evidence="1">
    <location>
        <begin position="106"/>
        <end position="124"/>
    </location>
</feature>
<feature type="transmembrane region" description="Helical" evidence="1">
    <location>
        <begin position="66"/>
        <end position="86"/>
    </location>
</feature>
<keyword evidence="1" id="KW-0812">Transmembrane</keyword>
<evidence type="ECO:0000313" key="3">
    <source>
        <dbReference type="Proteomes" id="UP001500575"/>
    </source>
</evidence>
<protein>
    <submittedName>
        <fullName evidence="2">Uncharacterized protein</fullName>
    </submittedName>
</protein>
<proteinExistence type="predicted"/>
<evidence type="ECO:0000313" key="2">
    <source>
        <dbReference type="EMBL" id="GAA2126638.1"/>
    </source>
</evidence>
<organism evidence="2 3">
    <name type="scientific">Nocardioides bigeumensis</name>
    <dbReference type="NCBI Taxonomy" id="433657"/>
    <lineage>
        <taxon>Bacteria</taxon>
        <taxon>Bacillati</taxon>
        <taxon>Actinomycetota</taxon>
        <taxon>Actinomycetes</taxon>
        <taxon>Propionibacteriales</taxon>
        <taxon>Nocardioidaceae</taxon>
        <taxon>Nocardioides</taxon>
    </lineage>
</organism>